<organism evidence="1 2">
    <name type="scientific">Pistacia integerrima</name>
    <dbReference type="NCBI Taxonomy" id="434235"/>
    <lineage>
        <taxon>Eukaryota</taxon>
        <taxon>Viridiplantae</taxon>
        <taxon>Streptophyta</taxon>
        <taxon>Embryophyta</taxon>
        <taxon>Tracheophyta</taxon>
        <taxon>Spermatophyta</taxon>
        <taxon>Magnoliopsida</taxon>
        <taxon>eudicotyledons</taxon>
        <taxon>Gunneridae</taxon>
        <taxon>Pentapetalae</taxon>
        <taxon>rosids</taxon>
        <taxon>malvids</taxon>
        <taxon>Sapindales</taxon>
        <taxon>Anacardiaceae</taxon>
        <taxon>Pistacia</taxon>
    </lineage>
</organism>
<reference evidence="2" key="1">
    <citation type="journal article" date="2023" name="G3 (Bethesda)">
        <title>Genome assembly and association tests identify interacting loci associated with vigor, precocity, and sex in interspecific pistachio rootstocks.</title>
        <authorList>
            <person name="Palmer W."/>
            <person name="Jacygrad E."/>
            <person name="Sagayaradj S."/>
            <person name="Cavanaugh K."/>
            <person name="Han R."/>
            <person name="Bertier L."/>
            <person name="Beede B."/>
            <person name="Kafkas S."/>
            <person name="Golino D."/>
            <person name="Preece J."/>
            <person name="Michelmore R."/>
        </authorList>
    </citation>
    <scope>NUCLEOTIDE SEQUENCE [LARGE SCALE GENOMIC DNA]</scope>
</reference>
<dbReference type="Proteomes" id="UP001163603">
    <property type="component" value="Chromosome 3"/>
</dbReference>
<name>A0ACC0Z4F1_9ROSI</name>
<dbReference type="EMBL" id="CM047738">
    <property type="protein sequence ID" value="KAJ0045199.1"/>
    <property type="molecule type" value="Genomic_DNA"/>
</dbReference>
<proteinExistence type="predicted"/>
<keyword evidence="2" id="KW-1185">Reference proteome</keyword>
<protein>
    <submittedName>
        <fullName evidence="1">Uncharacterized protein</fullName>
    </submittedName>
</protein>
<sequence>MPKFEVEKFDGTNDFSIWRIKMRALLTHQGLLAALEGKLPEDLSEAEQEDKNKRLWSALVSRCMTKSLTSRLYLKQRLYTLRMKEGMSIKDHLYYFKKVISDLKNVSIKVEDEDQALILLCSLPLSFEHFIDTTLYV</sequence>
<evidence type="ECO:0000313" key="2">
    <source>
        <dbReference type="Proteomes" id="UP001163603"/>
    </source>
</evidence>
<accession>A0ACC0Z4F1</accession>
<evidence type="ECO:0000313" key="1">
    <source>
        <dbReference type="EMBL" id="KAJ0045199.1"/>
    </source>
</evidence>
<comment type="caution">
    <text evidence="1">The sequence shown here is derived from an EMBL/GenBank/DDBJ whole genome shotgun (WGS) entry which is preliminary data.</text>
</comment>
<gene>
    <name evidence="1" type="ORF">Pint_06056</name>
</gene>